<organism evidence="2">
    <name type="scientific">uncultured Solirubrobacteraceae bacterium</name>
    <dbReference type="NCBI Taxonomy" id="1162706"/>
    <lineage>
        <taxon>Bacteria</taxon>
        <taxon>Bacillati</taxon>
        <taxon>Actinomycetota</taxon>
        <taxon>Thermoleophilia</taxon>
        <taxon>Solirubrobacterales</taxon>
        <taxon>Solirubrobacteraceae</taxon>
        <taxon>environmental samples</taxon>
    </lineage>
</organism>
<evidence type="ECO:0000256" key="1">
    <source>
        <dbReference type="SAM" id="MobiDB-lite"/>
    </source>
</evidence>
<feature type="compositionally biased region" description="Basic residues" evidence="1">
    <location>
        <begin position="64"/>
        <end position="78"/>
    </location>
</feature>
<feature type="compositionally biased region" description="Basic and acidic residues" evidence="1">
    <location>
        <begin position="110"/>
        <end position="133"/>
    </location>
</feature>
<feature type="non-terminal residue" evidence="2">
    <location>
        <position position="133"/>
    </location>
</feature>
<dbReference type="AlphaFoldDB" id="A0A6J4SIJ6"/>
<dbReference type="EMBL" id="CADCVT010000185">
    <property type="protein sequence ID" value="CAA9499984.1"/>
    <property type="molecule type" value="Genomic_DNA"/>
</dbReference>
<feature type="compositionally biased region" description="Basic residues" evidence="1">
    <location>
        <begin position="23"/>
        <end position="35"/>
    </location>
</feature>
<proteinExistence type="predicted"/>
<feature type="non-terminal residue" evidence="2">
    <location>
        <position position="1"/>
    </location>
</feature>
<gene>
    <name evidence="2" type="ORF">AVDCRST_MAG85-1690</name>
</gene>
<sequence length="133" mass="14936">GRVVARRRAGGAGGRDRVEPVERRRHRRHVRRLRRGSADRQRHVARPDGVLHRRRVALGDRRARPAHRPGRREARRHGLPAQARAAADRPGLVADGRRHRAAPAAPLALGDHERVAATRVHLDAADHEPRRAP</sequence>
<protein>
    <submittedName>
        <fullName evidence="2">Uncharacterized protein</fullName>
    </submittedName>
</protein>
<name>A0A6J4SIJ6_9ACTN</name>
<feature type="compositionally biased region" description="Basic and acidic residues" evidence="1">
    <location>
        <begin position="36"/>
        <end position="63"/>
    </location>
</feature>
<reference evidence="2" key="1">
    <citation type="submission" date="2020-02" db="EMBL/GenBank/DDBJ databases">
        <authorList>
            <person name="Meier V. D."/>
        </authorList>
    </citation>
    <scope>NUCLEOTIDE SEQUENCE</scope>
    <source>
        <strain evidence="2">AVDCRST_MAG85</strain>
    </source>
</reference>
<evidence type="ECO:0000313" key="2">
    <source>
        <dbReference type="EMBL" id="CAA9499984.1"/>
    </source>
</evidence>
<accession>A0A6J4SIJ6</accession>
<feature type="region of interest" description="Disordered" evidence="1">
    <location>
        <begin position="1"/>
        <end position="133"/>
    </location>
</feature>